<protein>
    <submittedName>
        <fullName evidence="4">Beta-lactamase family protein</fullName>
    </submittedName>
</protein>
<feature type="domain" description="Beta-lactamase-related" evidence="3">
    <location>
        <begin position="34"/>
        <end position="358"/>
    </location>
</feature>
<dbReference type="InterPro" id="IPR001466">
    <property type="entry name" value="Beta-lactam-related"/>
</dbReference>
<dbReference type="PANTHER" id="PTHR46825">
    <property type="entry name" value="D-ALANYL-D-ALANINE-CARBOXYPEPTIDASE/ENDOPEPTIDASE AMPH"/>
    <property type="match status" value="1"/>
</dbReference>
<dbReference type="EMBL" id="JACYTR010000013">
    <property type="protein sequence ID" value="MBD8525827.1"/>
    <property type="molecule type" value="Genomic_DNA"/>
</dbReference>
<feature type="chain" id="PRO_5043845510" evidence="2">
    <location>
        <begin position="26"/>
        <end position="603"/>
    </location>
</feature>
<dbReference type="Gene3D" id="3.40.710.10">
    <property type="entry name" value="DD-peptidase/beta-lactamase superfamily"/>
    <property type="match status" value="1"/>
</dbReference>
<evidence type="ECO:0000313" key="4">
    <source>
        <dbReference type="EMBL" id="MBD8525827.1"/>
    </source>
</evidence>
<feature type="transmembrane region" description="Helical" evidence="1">
    <location>
        <begin position="505"/>
        <end position="525"/>
    </location>
</feature>
<feature type="transmembrane region" description="Helical" evidence="1">
    <location>
        <begin position="473"/>
        <end position="493"/>
    </location>
</feature>
<dbReference type="Pfam" id="PF00144">
    <property type="entry name" value="Beta-lactamase"/>
    <property type="match status" value="1"/>
</dbReference>
<dbReference type="InterPro" id="IPR012338">
    <property type="entry name" value="Beta-lactam/transpept-like"/>
</dbReference>
<keyword evidence="2" id="KW-0732">Signal</keyword>
<dbReference type="Proteomes" id="UP000613768">
    <property type="component" value="Unassembled WGS sequence"/>
</dbReference>
<keyword evidence="5" id="KW-1185">Reference proteome</keyword>
<dbReference type="InterPro" id="IPR050491">
    <property type="entry name" value="AmpC-like"/>
</dbReference>
<dbReference type="AlphaFoldDB" id="A0AAW3ZL86"/>
<feature type="transmembrane region" description="Helical" evidence="1">
    <location>
        <begin position="576"/>
        <end position="597"/>
    </location>
</feature>
<proteinExistence type="predicted"/>
<accession>A0AAW3ZL86</accession>
<organism evidence="4 5">
    <name type="scientific">Pseudomarimonas arenosa</name>
    <dbReference type="NCBI Taxonomy" id="2774145"/>
    <lineage>
        <taxon>Bacteria</taxon>
        <taxon>Pseudomonadati</taxon>
        <taxon>Pseudomonadota</taxon>
        <taxon>Gammaproteobacteria</taxon>
        <taxon>Lysobacterales</taxon>
        <taxon>Lysobacteraceae</taxon>
        <taxon>Pseudomarimonas</taxon>
    </lineage>
</organism>
<reference evidence="4 5" key="1">
    <citation type="submission" date="2020-09" db="EMBL/GenBank/DDBJ databases">
        <title>Pseudoxanthomonas sp. CAU 1598 isolated from sand of Yaerae Beach.</title>
        <authorList>
            <person name="Kim W."/>
        </authorList>
    </citation>
    <scope>NUCLEOTIDE SEQUENCE [LARGE SCALE GENOMIC DNA]</scope>
    <source>
        <strain evidence="4 5">CAU 1598</strain>
    </source>
</reference>
<comment type="caution">
    <text evidence="4">The sequence shown here is derived from an EMBL/GenBank/DDBJ whole genome shotgun (WGS) entry which is preliminary data.</text>
</comment>
<evidence type="ECO:0000256" key="2">
    <source>
        <dbReference type="SAM" id="SignalP"/>
    </source>
</evidence>
<gene>
    <name evidence="4" type="ORF">IFO71_08730</name>
</gene>
<dbReference type="SUPFAM" id="SSF56601">
    <property type="entry name" value="beta-lactamase/transpeptidase-like"/>
    <property type="match status" value="1"/>
</dbReference>
<dbReference type="PANTHER" id="PTHR46825:SF9">
    <property type="entry name" value="BETA-LACTAMASE-RELATED DOMAIN-CONTAINING PROTEIN"/>
    <property type="match status" value="1"/>
</dbReference>
<dbReference type="RefSeq" id="WP_192029247.1">
    <property type="nucleotide sequence ID" value="NZ_JACYTR010000013.1"/>
</dbReference>
<evidence type="ECO:0000259" key="3">
    <source>
        <dbReference type="Pfam" id="PF00144"/>
    </source>
</evidence>
<name>A0AAW3ZL86_9GAMM</name>
<keyword evidence="1" id="KW-0472">Membrane</keyword>
<sequence>MIPIPAPLRWLILSLALLGNPVCAAAPESLRTQLQTLIDSGGVRGVSYALFDRQGIVAAGALGSADVARKQPMSGRTLMRAGSITKTLTAIAVLRMVEQGRFALDTPVRELLPEAPVVNAWEATDPIRVVHLLEHTAGFDDTSLGKLFVREELRQGHLASLHADPRPLTARWRPGSMMSYANPGYALLAAIMERQTGLLWEDIIRSEVLQPLGMVDSVLTIAEATQREHATGYRGAGMQAVPLLPMPDRAAGALWSTPEDLARLGRFLMSDGASAPGVLAADRVRAMKSVHSTLAAKAGLHWGYGLGVQRSAAHGVEWLGHTGSVYGAGATLQYQPQRGLGYVLMVNTDEVGELADPLAQFIVSQPAPPGETPSKVAISGDVEGWYRRRDTRPELGAGINWLLGVVRVWRDPDDARQLYVQAPLSEPSGYSSPDDSRLTNDSSGLIRSAMIRQGGRVIALDLNGGLFMERVSGFSAVAPLLAAGLSTIALLTAPFGRRNALHNRWLRRLPSLALLSLLVFMVLMLQLELTTLGQINAVAIGILVSTLLLPAFALSGLGLSLFCWRQESARLAKTRCLLGSLGATCIALFFACFHGFALCIWTW</sequence>
<evidence type="ECO:0000313" key="5">
    <source>
        <dbReference type="Proteomes" id="UP000613768"/>
    </source>
</evidence>
<feature type="transmembrane region" description="Helical" evidence="1">
    <location>
        <begin position="537"/>
        <end position="564"/>
    </location>
</feature>
<evidence type="ECO:0000256" key="1">
    <source>
        <dbReference type="SAM" id="Phobius"/>
    </source>
</evidence>
<keyword evidence="1" id="KW-0812">Transmembrane</keyword>
<feature type="signal peptide" evidence="2">
    <location>
        <begin position="1"/>
        <end position="25"/>
    </location>
</feature>
<keyword evidence="1" id="KW-1133">Transmembrane helix</keyword>